<reference evidence="4" key="1">
    <citation type="submission" date="2020-11" db="EMBL/GenBank/DDBJ databases">
        <title>Bacterial whole genome sequence for Panacibacter sp. DH6.</title>
        <authorList>
            <person name="Le V."/>
            <person name="Ko S."/>
            <person name="Ahn C.-Y."/>
            <person name="Oh H.-M."/>
        </authorList>
    </citation>
    <scope>NUCLEOTIDE SEQUENCE</scope>
    <source>
        <strain evidence="4">DH6</strain>
    </source>
</reference>
<dbReference type="SMART" id="SM00822">
    <property type="entry name" value="PKS_KR"/>
    <property type="match status" value="1"/>
</dbReference>
<dbReference type="EMBL" id="JADWYR010000004">
    <property type="protein sequence ID" value="MBG9378754.1"/>
    <property type="molecule type" value="Genomic_DNA"/>
</dbReference>
<dbReference type="CDD" id="cd05233">
    <property type="entry name" value="SDR_c"/>
    <property type="match status" value="1"/>
</dbReference>
<dbReference type="RefSeq" id="WP_196992860.1">
    <property type="nucleotide sequence ID" value="NZ_JADWYR010000004.1"/>
</dbReference>
<comment type="similarity">
    <text evidence="1">Belongs to the short-chain dehydrogenases/reductases (SDR) family.</text>
</comment>
<dbReference type="GO" id="GO:0016616">
    <property type="term" value="F:oxidoreductase activity, acting on the CH-OH group of donors, NAD or NADP as acceptor"/>
    <property type="evidence" value="ECO:0007669"/>
    <property type="project" value="TreeGrafter"/>
</dbReference>
<organism evidence="4 5">
    <name type="scientific">Panacibacter microcysteis</name>
    <dbReference type="NCBI Taxonomy" id="2793269"/>
    <lineage>
        <taxon>Bacteria</taxon>
        <taxon>Pseudomonadati</taxon>
        <taxon>Bacteroidota</taxon>
        <taxon>Chitinophagia</taxon>
        <taxon>Chitinophagales</taxon>
        <taxon>Chitinophagaceae</taxon>
        <taxon>Panacibacter</taxon>
    </lineage>
</organism>
<keyword evidence="2" id="KW-0560">Oxidoreductase</keyword>
<dbReference type="PANTHER" id="PTHR42760">
    <property type="entry name" value="SHORT-CHAIN DEHYDROGENASES/REDUCTASES FAMILY MEMBER"/>
    <property type="match status" value="1"/>
</dbReference>
<feature type="domain" description="Ketoreductase" evidence="3">
    <location>
        <begin position="8"/>
        <end position="195"/>
    </location>
</feature>
<dbReference type="NCBIfam" id="NF006384">
    <property type="entry name" value="PRK08628.1"/>
    <property type="match status" value="1"/>
</dbReference>
<proteinExistence type="inferred from homology"/>
<evidence type="ECO:0000256" key="1">
    <source>
        <dbReference type="ARBA" id="ARBA00006484"/>
    </source>
</evidence>
<keyword evidence="5" id="KW-1185">Reference proteome</keyword>
<sequence length="262" mass="28340">MDLKLQDKVIIVTGGARGIGEGIVRRLADEGAIPAIVDLNGQSAQALSEALRESGKQCVFAVADLTDPDQCKRAVESVYSMCHSIDGLVNNAGLNDGVGLQDGSYEQFVRSLTLNGVHYYTMTDLVLPYLTTGKGAIVNICSKVALTGQGGTSGYAAANGMRLELQTAHAAEMRARGLRCNAVVVAECATPQYEWWLSQQPDPEAQLQRINEKIPLDNRRTTPDEIAATTVFLLSEKSRSINAEYFHVDGGYVHLDRRVAAR</sequence>
<protein>
    <submittedName>
        <fullName evidence="4">SDR family oxidoreductase</fullName>
    </submittedName>
</protein>
<evidence type="ECO:0000256" key="2">
    <source>
        <dbReference type="ARBA" id="ARBA00023002"/>
    </source>
</evidence>
<evidence type="ECO:0000259" key="3">
    <source>
        <dbReference type="SMART" id="SM00822"/>
    </source>
</evidence>
<accession>A0A931H0I9</accession>
<dbReference type="PANTHER" id="PTHR42760:SF133">
    <property type="entry name" value="3-OXOACYL-[ACYL-CARRIER-PROTEIN] REDUCTASE"/>
    <property type="match status" value="1"/>
</dbReference>
<dbReference type="Gene3D" id="3.40.50.720">
    <property type="entry name" value="NAD(P)-binding Rossmann-like Domain"/>
    <property type="match status" value="1"/>
</dbReference>
<dbReference type="FunFam" id="3.40.50.720:FF:000084">
    <property type="entry name" value="Short-chain dehydrogenase reductase"/>
    <property type="match status" value="1"/>
</dbReference>
<dbReference type="SUPFAM" id="SSF51735">
    <property type="entry name" value="NAD(P)-binding Rossmann-fold domains"/>
    <property type="match status" value="1"/>
</dbReference>
<comment type="caution">
    <text evidence="4">The sequence shown here is derived from an EMBL/GenBank/DDBJ whole genome shotgun (WGS) entry which is preliminary data.</text>
</comment>
<dbReference type="PRINTS" id="PR00081">
    <property type="entry name" value="GDHRDH"/>
</dbReference>
<dbReference type="Pfam" id="PF13561">
    <property type="entry name" value="adh_short_C2"/>
    <property type="match status" value="1"/>
</dbReference>
<dbReference type="AlphaFoldDB" id="A0A931H0I9"/>
<dbReference type="InterPro" id="IPR057326">
    <property type="entry name" value="KR_dom"/>
</dbReference>
<evidence type="ECO:0000313" key="5">
    <source>
        <dbReference type="Proteomes" id="UP000628448"/>
    </source>
</evidence>
<name>A0A931H0I9_9BACT</name>
<dbReference type="InterPro" id="IPR002347">
    <property type="entry name" value="SDR_fam"/>
</dbReference>
<gene>
    <name evidence="4" type="ORF">I5907_21155</name>
</gene>
<evidence type="ECO:0000313" key="4">
    <source>
        <dbReference type="EMBL" id="MBG9378754.1"/>
    </source>
</evidence>
<dbReference type="Proteomes" id="UP000628448">
    <property type="component" value="Unassembled WGS sequence"/>
</dbReference>
<dbReference type="InterPro" id="IPR036291">
    <property type="entry name" value="NAD(P)-bd_dom_sf"/>
</dbReference>